<protein>
    <submittedName>
        <fullName evidence="1">Uncharacterized protein</fullName>
    </submittedName>
</protein>
<dbReference type="Proteomes" id="UP001064048">
    <property type="component" value="Chromosome Z"/>
</dbReference>
<keyword evidence="2" id="KW-1185">Reference proteome</keyword>
<comment type="caution">
    <text evidence="1">The sequence shown here is derived from an EMBL/GenBank/DDBJ whole genome shotgun (WGS) entry which is preliminary data.</text>
</comment>
<accession>A0ACC0JZI0</accession>
<evidence type="ECO:0000313" key="1">
    <source>
        <dbReference type="EMBL" id="KAI8429539.1"/>
    </source>
</evidence>
<dbReference type="EMBL" id="CM046131">
    <property type="protein sequence ID" value="KAI8429539.1"/>
    <property type="molecule type" value="Genomic_DNA"/>
</dbReference>
<sequence length="398" mass="45528">MVSIVLMTTEEILSKNGFWFCLDSLWVAEELEPFQEVHSEDLYAKPLSKDFYYTKYPELKASESEEENSLSLSGFQSKHYKWKSKICIRKISTRPRSMDQLNTSPISNYQGCVRRSASLVIRSRPTNSLDRSSTNRDNRFRKFFNRLLQKPQPPPLEEKDKITARNTIYNSITTLDNFNDIDIPEYAEFEKDALVQSEDGLVPTTSTLKKTKRVSFSTDSLKNEFDCGESWFDTIYGVTALMTSETNGHVSKTQSDGENVSWTDIISICGASSLLRHSKESLNSVEELLSYSRHVETKPFDISIDDDEESGYTKFVVNKIYQTLKIDSGMSDSSPMKDLSATEDSESVGKPFNKAVYRLAPLDESPPENELQKNSDRVLSEHELRVQRSLQKLNVPEW</sequence>
<name>A0ACC0JZI0_CHOFU</name>
<gene>
    <name evidence="1" type="ORF">MSG28_000170</name>
</gene>
<reference evidence="1 2" key="1">
    <citation type="journal article" date="2022" name="Genome Biol. Evol.">
        <title>The Spruce Budworm Genome: Reconstructing the Evolutionary History of Antifreeze Proteins.</title>
        <authorList>
            <person name="Beliveau C."/>
            <person name="Gagne P."/>
            <person name="Picq S."/>
            <person name="Vernygora O."/>
            <person name="Keeling C.I."/>
            <person name="Pinkney K."/>
            <person name="Doucet D."/>
            <person name="Wen F."/>
            <person name="Johnston J.S."/>
            <person name="Maaroufi H."/>
            <person name="Boyle B."/>
            <person name="Laroche J."/>
            <person name="Dewar K."/>
            <person name="Juretic N."/>
            <person name="Blackburn G."/>
            <person name="Nisole A."/>
            <person name="Brunet B."/>
            <person name="Brandao M."/>
            <person name="Lumley L."/>
            <person name="Duan J."/>
            <person name="Quan G."/>
            <person name="Lucarotti C.J."/>
            <person name="Roe A.D."/>
            <person name="Sperling F.A.H."/>
            <person name="Levesque R.C."/>
            <person name="Cusson M."/>
        </authorList>
    </citation>
    <scope>NUCLEOTIDE SEQUENCE [LARGE SCALE GENOMIC DNA]</scope>
    <source>
        <strain evidence="1">Glfc:IPQL:Cfum</strain>
    </source>
</reference>
<proteinExistence type="predicted"/>
<organism evidence="1 2">
    <name type="scientific">Choristoneura fumiferana</name>
    <name type="common">Spruce budworm moth</name>
    <name type="synonym">Archips fumiferana</name>
    <dbReference type="NCBI Taxonomy" id="7141"/>
    <lineage>
        <taxon>Eukaryota</taxon>
        <taxon>Metazoa</taxon>
        <taxon>Ecdysozoa</taxon>
        <taxon>Arthropoda</taxon>
        <taxon>Hexapoda</taxon>
        <taxon>Insecta</taxon>
        <taxon>Pterygota</taxon>
        <taxon>Neoptera</taxon>
        <taxon>Endopterygota</taxon>
        <taxon>Lepidoptera</taxon>
        <taxon>Glossata</taxon>
        <taxon>Ditrysia</taxon>
        <taxon>Tortricoidea</taxon>
        <taxon>Tortricidae</taxon>
        <taxon>Tortricinae</taxon>
        <taxon>Choristoneura</taxon>
    </lineage>
</organism>
<evidence type="ECO:0000313" key="2">
    <source>
        <dbReference type="Proteomes" id="UP001064048"/>
    </source>
</evidence>